<organism evidence="10 11">
    <name type="scientific">Bipolaricaulis sibiricus</name>
    <dbReference type="NCBI Taxonomy" id="2501609"/>
    <lineage>
        <taxon>Bacteria</taxon>
        <taxon>Candidatus Bipolaricaulota</taxon>
        <taxon>Candidatus Bipolaricaulia</taxon>
        <taxon>Candidatus Bipolaricaulales</taxon>
        <taxon>Candidatus Bipolaricaulaceae</taxon>
        <taxon>Candidatus Bipolaricaulis</taxon>
    </lineage>
</organism>
<dbReference type="Gene3D" id="3.40.50.200">
    <property type="entry name" value="Peptidase S8/S53 domain"/>
    <property type="match status" value="1"/>
</dbReference>
<dbReference type="InterPro" id="IPR034045">
    <property type="entry name" value="Pep_S8_CspA-like"/>
</dbReference>
<evidence type="ECO:0000256" key="1">
    <source>
        <dbReference type="ARBA" id="ARBA00011073"/>
    </source>
</evidence>
<feature type="active site" description="Charge relay system" evidence="5 6">
    <location>
        <position position="163"/>
    </location>
</feature>
<feature type="active site" description="Charge relay system" evidence="5 6">
    <location>
        <position position="561"/>
    </location>
</feature>
<dbReference type="PANTHER" id="PTHR43806">
    <property type="entry name" value="PEPTIDASE S8"/>
    <property type="match status" value="1"/>
</dbReference>
<dbReference type="CDD" id="cd07478">
    <property type="entry name" value="Peptidases_S8_CspA-like"/>
    <property type="match status" value="1"/>
</dbReference>
<evidence type="ECO:0000256" key="6">
    <source>
        <dbReference type="PROSITE-ProRule" id="PRU01240"/>
    </source>
</evidence>
<dbReference type="PANTHER" id="PTHR43806:SF11">
    <property type="entry name" value="CEREVISIN-RELATED"/>
    <property type="match status" value="1"/>
</dbReference>
<dbReference type="PROSITE" id="PS00138">
    <property type="entry name" value="SUBTILASE_SER"/>
    <property type="match status" value="1"/>
</dbReference>
<keyword evidence="8" id="KW-0732">Signal</keyword>
<evidence type="ECO:0000256" key="3">
    <source>
        <dbReference type="ARBA" id="ARBA00022801"/>
    </source>
</evidence>
<dbReference type="GO" id="GO:0004252">
    <property type="term" value="F:serine-type endopeptidase activity"/>
    <property type="evidence" value="ECO:0007669"/>
    <property type="project" value="UniProtKB-UniRule"/>
</dbReference>
<evidence type="ECO:0000256" key="2">
    <source>
        <dbReference type="ARBA" id="ARBA00022670"/>
    </source>
</evidence>
<evidence type="ECO:0000256" key="8">
    <source>
        <dbReference type="SAM" id="SignalP"/>
    </source>
</evidence>
<dbReference type="InterPro" id="IPR023828">
    <property type="entry name" value="Peptidase_S8_Ser-AS"/>
</dbReference>
<accession>A0A410FV83</accession>
<dbReference type="PRINTS" id="PR00723">
    <property type="entry name" value="SUBTILISIN"/>
</dbReference>
<feature type="chain" id="PRO_5019359040" description="Peptidase S8/S53 domain-containing protein" evidence="8">
    <location>
        <begin position="22"/>
        <end position="718"/>
    </location>
</feature>
<feature type="domain" description="Peptidase S8/S53" evidence="9">
    <location>
        <begin position="154"/>
        <end position="343"/>
    </location>
</feature>
<feature type="active site" description="Charge relay system" evidence="5 6">
    <location>
        <position position="241"/>
    </location>
</feature>
<dbReference type="InterPro" id="IPR036852">
    <property type="entry name" value="Peptidase_S8/S53_dom_sf"/>
</dbReference>
<gene>
    <name evidence="10" type="ORF">BIP78_1148</name>
</gene>
<dbReference type="EMBL" id="CP034928">
    <property type="protein sequence ID" value="QAA76914.1"/>
    <property type="molecule type" value="Genomic_DNA"/>
</dbReference>
<dbReference type="InterPro" id="IPR015500">
    <property type="entry name" value="Peptidase_S8_subtilisin-rel"/>
</dbReference>
<feature type="domain" description="Peptidase S8/S53" evidence="9">
    <location>
        <begin position="463"/>
        <end position="611"/>
    </location>
</feature>
<dbReference type="KEGG" id="bih:BIP78_1148"/>
<evidence type="ECO:0000259" key="9">
    <source>
        <dbReference type="Pfam" id="PF00082"/>
    </source>
</evidence>
<dbReference type="InterPro" id="IPR050131">
    <property type="entry name" value="Peptidase_S8_subtilisin-like"/>
</dbReference>
<evidence type="ECO:0000313" key="10">
    <source>
        <dbReference type="EMBL" id="QAA76914.1"/>
    </source>
</evidence>
<dbReference type="Pfam" id="PF00082">
    <property type="entry name" value="Peptidase_S8"/>
    <property type="match status" value="2"/>
</dbReference>
<dbReference type="SUPFAM" id="SSF52743">
    <property type="entry name" value="Subtilisin-like"/>
    <property type="match status" value="1"/>
</dbReference>
<dbReference type="InterPro" id="IPR022398">
    <property type="entry name" value="Peptidase_S8_His-AS"/>
</dbReference>
<name>A0A410FV83_BIPS1</name>
<dbReference type="AlphaFoldDB" id="A0A410FV83"/>
<keyword evidence="4 6" id="KW-0720">Serine protease</keyword>
<proteinExistence type="inferred from homology"/>
<dbReference type="PROSITE" id="PS51892">
    <property type="entry name" value="SUBTILASE"/>
    <property type="match status" value="1"/>
</dbReference>
<reference evidence="11" key="1">
    <citation type="submission" date="2018-12" db="EMBL/GenBank/DDBJ databases">
        <title>Complete genome sequence of an uncultured bacterium of the candidate phylum Bipolaricaulota.</title>
        <authorList>
            <person name="Kadnikov V.V."/>
            <person name="Mardanov A.V."/>
            <person name="Beletsky A.V."/>
            <person name="Frank Y.A."/>
            <person name="Karnachuk O.V."/>
            <person name="Ravin N.V."/>
        </authorList>
    </citation>
    <scope>NUCLEOTIDE SEQUENCE [LARGE SCALE GENOMIC DNA]</scope>
</reference>
<dbReference type="Gene3D" id="2.60.120.1290">
    <property type="match status" value="1"/>
</dbReference>
<dbReference type="InterPro" id="IPR023827">
    <property type="entry name" value="Peptidase_S8_Asp-AS"/>
</dbReference>
<evidence type="ECO:0000256" key="4">
    <source>
        <dbReference type="ARBA" id="ARBA00022825"/>
    </source>
</evidence>
<protein>
    <recommendedName>
        <fullName evidence="9">Peptidase S8/S53 domain-containing protein</fullName>
    </recommendedName>
</protein>
<dbReference type="GO" id="GO:0006508">
    <property type="term" value="P:proteolysis"/>
    <property type="evidence" value="ECO:0007669"/>
    <property type="project" value="UniProtKB-KW"/>
</dbReference>
<dbReference type="InterPro" id="IPR000209">
    <property type="entry name" value="Peptidase_S8/S53_dom"/>
</dbReference>
<dbReference type="PROSITE" id="PS00136">
    <property type="entry name" value="SUBTILASE_ASP"/>
    <property type="match status" value="1"/>
</dbReference>
<sequence length="718" mass="75707">MAGLLRFLVVVLCLFSAAAVAAPEKLDPFLRLLLAAHDGEGPVSLFTPEALPNLIALGEAPHAPLDAWRAGVPIQVFVLTADPGAARALPLFRPHQVLGRLATGEVALADLTALAADPQVVYVEASRPVYPTLDRSVPETGAPALWYATPGATGRGVLVGIVDSGIDILHRDFRVDRDGDGIEEGTRIFYLWDQTGVGATGFPYWWGDVLAETYYGRAFSRDELERAIASGFAPTLDTHGHGTHVAGIAAGDGSASPLGLRGVAPEAELVVVKTTFYQNTVVDGVRFVFEAAQARGMPAVVNLSLGSHSGPHDGTSLFEQMLDAMLDRPGRAIVVAAGNEGDRRIHVAGDVRAPTTWHLEVEKSTVSVQLWHMGTASFSLEVRTPGGESVSVLPSSQRWTSTASGGVWLDNTSLPDPRNLGRYIYIALSEVTPGTTWALTLTPVIGGGRVDGWVENPSAGQFREGDSDYTISEPGNAQRVITVGAYVTKNRWTAVTGEQTGDGIVGALASFSSRGPTRDGRLKPDLAAPGAWIASARSVSASPGGWLTLPGGEYSMLLGTSMAAPHVAGAVALLFSRRPNLTWSEVKDALVAGARADSHVGMAPNRSWGAGKLDIARSAAAIGGTAPAGRPSLQITANPVSREAVFAYRCPPETLWASLHVYDLAGRLLFTQLLALPSGEARWPLSTASGERVASGLYLAVVVTDRARSETVRVVVQR</sequence>
<keyword evidence="3 6" id="KW-0378">Hydrolase</keyword>
<evidence type="ECO:0000313" key="11">
    <source>
        <dbReference type="Proteomes" id="UP000287233"/>
    </source>
</evidence>
<dbReference type="Proteomes" id="UP000287233">
    <property type="component" value="Chromosome"/>
</dbReference>
<keyword evidence="2 6" id="KW-0645">Protease</keyword>
<evidence type="ECO:0000256" key="7">
    <source>
        <dbReference type="RuleBase" id="RU003355"/>
    </source>
</evidence>
<feature type="signal peptide" evidence="8">
    <location>
        <begin position="1"/>
        <end position="21"/>
    </location>
</feature>
<evidence type="ECO:0000256" key="5">
    <source>
        <dbReference type="PIRSR" id="PIRSR615500-1"/>
    </source>
</evidence>
<comment type="similarity">
    <text evidence="1 6 7">Belongs to the peptidase S8 family.</text>
</comment>
<dbReference type="PROSITE" id="PS00137">
    <property type="entry name" value="SUBTILASE_HIS"/>
    <property type="match status" value="1"/>
</dbReference>